<accession>A0A6L9Y997</accession>
<comment type="caution">
    <text evidence="4">The sequence shown here is derived from an EMBL/GenBank/DDBJ whole genome shotgun (WGS) entry which is preliminary data.</text>
</comment>
<dbReference type="RefSeq" id="WP_159991378.1">
    <property type="nucleotide sequence ID" value="NZ_CP047165.1"/>
</dbReference>
<feature type="signal peptide" evidence="3">
    <location>
        <begin position="1"/>
        <end position="22"/>
    </location>
</feature>
<protein>
    <submittedName>
        <fullName evidence="4">VacJ family lipoprotein</fullName>
    </submittedName>
</protein>
<proteinExistence type="inferred from homology"/>
<dbReference type="AlphaFoldDB" id="A0A6L9Y997"/>
<organism evidence="4 5">
    <name type="scientific">Pelistega ratti</name>
    <dbReference type="NCBI Taxonomy" id="2652177"/>
    <lineage>
        <taxon>Bacteria</taxon>
        <taxon>Pseudomonadati</taxon>
        <taxon>Pseudomonadota</taxon>
        <taxon>Betaproteobacteria</taxon>
        <taxon>Burkholderiales</taxon>
        <taxon>Alcaligenaceae</taxon>
        <taxon>Pelistega</taxon>
    </lineage>
</organism>
<keyword evidence="4" id="KW-0449">Lipoprotein</keyword>
<name>A0A6L9Y997_9BURK</name>
<dbReference type="PRINTS" id="PR01805">
    <property type="entry name" value="VACJLIPOPROT"/>
</dbReference>
<evidence type="ECO:0000256" key="1">
    <source>
        <dbReference type="ARBA" id="ARBA00010634"/>
    </source>
</evidence>
<dbReference type="InterPro" id="IPR007428">
    <property type="entry name" value="MlaA"/>
</dbReference>
<dbReference type="EMBL" id="JAAGYR010000019">
    <property type="protein sequence ID" value="NEN76437.1"/>
    <property type="molecule type" value="Genomic_DNA"/>
</dbReference>
<evidence type="ECO:0000256" key="2">
    <source>
        <dbReference type="ARBA" id="ARBA00022729"/>
    </source>
</evidence>
<keyword evidence="5" id="KW-1185">Reference proteome</keyword>
<sequence>MSYKKYSRMAVLGSTLLLGACATVENPSPDDPLESYNRTMFNINEKIDKAVLRPIAKGYTAVVPNPVRTCVNNIFGNLGDVWSGINSLLQGRGLDFVNTLGRVLMNTTVGVGGCFDVATANGAKKIPNDFGTTLGVWGFGDGAYVVLPVLGASSIRDTAGLAGDGIGIYNLYLSPSSIENVPVRNSIIGLEVVNKRASLLDADDIATDIALDKYSFVRDAYKQNRQALLRSKFADEITDGTPPTAHLAIDTTESGNVIYGQERRTEYRKKLREKRLEKFRSFDQIATPEYEDPGE</sequence>
<evidence type="ECO:0000313" key="4">
    <source>
        <dbReference type="EMBL" id="NEN76437.1"/>
    </source>
</evidence>
<dbReference type="GO" id="GO:0016020">
    <property type="term" value="C:membrane"/>
    <property type="evidence" value="ECO:0007669"/>
    <property type="project" value="InterPro"/>
</dbReference>
<feature type="chain" id="PRO_5026763044" evidence="3">
    <location>
        <begin position="23"/>
        <end position="295"/>
    </location>
</feature>
<dbReference type="GO" id="GO:0120010">
    <property type="term" value="P:intermembrane phospholipid transfer"/>
    <property type="evidence" value="ECO:0007669"/>
    <property type="project" value="TreeGrafter"/>
</dbReference>
<dbReference type="PANTHER" id="PTHR30035:SF3">
    <property type="entry name" value="INTERMEMBRANE PHOSPHOLIPID TRANSPORT SYSTEM LIPOPROTEIN MLAA"/>
    <property type="match status" value="1"/>
</dbReference>
<dbReference type="PROSITE" id="PS51257">
    <property type="entry name" value="PROKAR_LIPOPROTEIN"/>
    <property type="match status" value="1"/>
</dbReference>
<evidence type="ECO:0000313" key="5">
    <source>
        <dbReference type="Proteomes" id="UP000477651"/>
    </source>
</evidence>
<dbReference type="Proteomes" id="UP000477651">
    <property type="component" value="Unassembled WGS sequence"/>
</dbReference>
<comment type="similarity">
    <text evidence="1">Belongs to the MlaA family.</text>
</comment>
<keyword evidence="2 3" id="KW-0732">Signal</keyword>
<evidence type="ECO:0000256" key="3">
    <source>
        <dbReference type="SAM" id="SignalP"/>
    </source>
</evidence>
<dbReference type="Pfam" id="PF04333">
    <property type="entry name" value="MlaA"/>
    <property type="match status" value="1"/>
</dbReference>
<gene>
    <name evidence="4" type="ORF">F9B74_08955</name>
</gene>
<reference evidence="4 5" key="1">
    <citation type="submission" date="2020-02" db="EMBL/GenBank/DDBJ databases">
        <title>Pelistega sp. NLN82 were isolated from wild rodents of the Hainan Island.</title>
        <authorList>
            <person name="Niu N."/>
            <person name="Zhou J."/>
        </authorList>
    </citation>
    <scope>NUCLEOTIDE SEQUENCE [LARGE SCALE GENOMIC DNA]</scope>
    <source>
        <strain evidence="4 5">NLN82</strain>
    </source>
</reference>
<dbReference type="PANTHER" id="PTHR30035">
    <property type="entry name" value="LIPOPROTEIN VACJ-RELATED"/>
    <property type="match status" value="1"/>
</dbReference>